<reference evidence="13" key="1">
    <citation type="journal article" date="2023" name="Mol. Phylogenet. Evol.">
        <title>Genome-scale phylogeny and comparative genomics of the fungal order Sordariales.</title>
        <authorList>
            <person name="Hensen N."/>
            <person name="Bonometti L."/>
            <person name="Westerberg I."/>
            <person name="Brannstrom I.O."/>
            <person name="Guillou S."/>
            <person name="Cros-Aarteil S."/>
            <person name="Calhoun S."/>
            <person name="Haridas S."/>
            <person name="Kuo A."/>
            <person name="Mondo S."/>
            <person name="Pangilinan J."/>
            <person name="Riley R."/>
            <person name="LaButti K."/>
            <person name="Andreopoulos B."/>
            <person name="Lipzen A."/>
            <person name="Chen C."/>
            <person name="Yan M."/>
            <person name="Daum C."/>
            <person name="Ng V."/>
            <person name="Clum A."/>
            <person name="Steindorff A."/>
            <person name="Ohm R.A."/>
            <person name="Martin F."/>
            <person name="Silar P."/>
            <person name="Natvig D.O."/>
            <person name="Lalanne C."/>
            <person name="Gautier V."/>
            <person name="Ament-Velasquez S.L."/>
            <person name="Kruys A."/>
            <person name="Hutchinson M.I."/>
            <person name="Powell A.J."/>
            <person name="Barry K."/>
            <person name="Miller A.N."/>
            <person name="Grigoriev I.V."/>
            <person name="Debuchy R."/>
            <person name="Gladieux P."/>
            <person name="Hiltunen Thoren M."/>
            <person name="Johannesson H."/>
        </authorList>
    </citation>
    <scope>NUCLEOTIDE SEQUENCE [LARGE SCALE GENOMIC DNA]</scope>
    <source>
        <strain evidence="13">CBS 340.73</strain>
    </source>
</reference>
<evidence type="ECO:0000256" key="1">
    <source>
        <dbReference type="ARBA" id="ARBA00004123"/>
    </source>
</evidence>
<feature type="region of interest" description="Disordered" evidence="9">
    <location>
        <begin position="504"/>
        <end position="546"/>
    </location>
</feature>
<keyword evidence="10" id="KW-0472">Membrane</keyword>
<dbReference type="PANTHER" id="PTHR46179">
    <property type="entry name" value="ZINC FINGER PROTEIN"/>
    <property type="match status" value="1"/>
</dbReference>
<dbReference type="Gene3D" id="3.30.160.60">
    <property type="entry name" value="Classic Zinc Finger"/>
    <property type="match status" value="2"/>
</dbReference>
<dbReference type="GO" id="GO:0006357">
    <property type="term" value="P:regulation of transcription by RNA polymerase II"/>
    <property type="evidence" value="ECO:0007669"/>
    <property type="project" value="TreeGrafter"/>
</dbReference>
<dbReference type="PROSITE" id="PS50157">
    <property type="entry name" value="ZINC_FINGER_C2H2_2"/>
    <property type="match status" value="2"/>
</dbReference>
<evidence type="ECO:0000313" key="13">
    <source>
        <dbReference type="Proteomes" id="UP001303473"/>
    </source>
</evidence>
<keyword evidence="3 8" id="KW-0863">Zinc-finger</keyword>
<feature type="compositionally biased region" description="Basic and acidic residues" evidence="9">
    <location>
        <begin position="87"/>
        <end position="100"/>
    </location>
</feature>
<accession>A0AAN6NC69</accession>
<keyword evidence="5" id="KW-0805">Transcription regulation</keyword>
<evidence type="ECO:0000259" key="11">
    <source>
        <dbReference type="PROSITE" id="PS50157"/>
    </source>
</evidence>
<feature type="domain" description="C2H2-type" evidence="11">
    <location>
        <begin position="684"/>
        <end position="714"/>
    </location>
</feature>
<dbReference type="GO" id="GO:0008270">
    <property type="term" value="F:zinc ion binding"/>
    <property type="evidence" value="ECO:0007669"/>
    <property type="project" value="UniProtKB-KW"/>
</dbReference>
<feature type="region of interest" description="Disordered" evidence="9">
    <location>
        <begin position="376"/>
        <end position="486"/>
    </location>
</feature>
<evidence type="ECO:0000256" key="4">
    <source>
        <dbReference type="ARBA" id="ARBA00022833"/>
    </source>
</evidence>
<keyword evidence="6" id="KW-0804">Transcription</keyword>
<dbReference type="SMART" id="SM00355">
    <property type="entry name" value="ZnF_C2H2"/>
    <property type="match status" value="3"/>
</dbReference>
<comment type="subcellular location">
    <subcellularLocation>
        <location evidence="1">Nucleus</location>
    </subcellularLocation>
</comment>
<dbReference type="AlphaFoldDB" id="A0AAN6NC69"/>
<evidence type="ECO:0000256" key="8">
    <source>
        <dbReference type="PROSITE-ProRule" id="PRU00042"/>
    </source>
</evidence>
<feature type="domain" description="C2H2-type" evidence="11">
    <location>
        <begin position="656"/>
        <end position="685"/>
    </location>
</feature>
<evidence type="ECO:0000256" key="9">
    <source>
        <dbReference type="SAM" id="MobiDB-lite"/>
    </source>
</evidence>
<evidence type="ECO:0000313" key="12">
    <source>
        <dbReference type="EMBL" id="KAK3943089.1"/>
    </source>
</evidence>
<name>A0AAN6NC69_9PEZI</name>
<feature type="compositionally biased region" description="Basic residues" evidence="9">
    <location>
        <begin position="264"/>
        <end position="276"/>
    </location>
</feature>
<feature type="region of interest" description="Disordered" evidence="9">
    <location>
        <begin position="59"/>
        <end position="198"/>
    </location>
</feature>
<evidence type="ECO:0000256" key="10">
    <source>
        <dbReference type="SAM" id="Phobius"/>
    </source>
</evidence>
<evidence type="ECO:0000256" key="3">
    <source>
        <dbReference type="ARBA" id="ARBA00022771"/>
    </source>
</evidence>
<dbReference type="GO" id="GO:0005634">
    <property type="term" value="C:nucleus"/>
    <property type="evidence" value="ECO:0007669"/>
    <property type="project" value="UniProtKB-SubCell"/>
</dbReference>
<organism evidence="12 13">
    <name type="scientific">Diplogelasinospora grovesii</name>
    <dbReference type="NCBI Taxonomy" id="303347"/>
    <lineage>
        <taxon>Eukaryota</taxon>
        <taxon>Fungi</taxon>
        <taxon>Dikarya</taxon>
        <taxon>Ascomycota</taxon>
        <taxon>Pezizomycotina</taxon>
        <taxon>Sordariomycetes</taxon>
        <taxon>Sordariomycetidae</taxon>
        <taxon>Sordariales</taxon>
        <taxon>Diplogelasinosporaceae</taxon>
        <taxon>Diplogelasinospora</taxon>
    </lineage>
</organism>
<feature type="compositionally biased region" description="Polar residues" evidence="9">
    <location>
        <begin position="288"/>
        <end position="301"/>
    </location>
</feature>
<keyword evidence="7" id="KW-0539">Nucleus</keyword>
<gene>
    <name evidence="12" type="ORF">QBC46DRAFT_405621</name>
</gene>
<keyword evidence="13" id="KW-1185">Reference proteome</keyword>
<evidence type="ECO:0000256" key="5">
    <source>
        <dbReference type="ARBA" id="ARBA00023015"/>
    </source>
</evidence>
<dbReference type="Proteomes" id="UP001303473">
    <property type="component" value="Unassembled WGS sequence"/>
</dbReference>
<comment type="caution">
    <text evidence="12">The sequence shown here is derived from an EMBL/GenBank/DDBJ whole genome shotgun (WGS) entry which is preliminary data.</text>
</comment>
<feature type="compositionally biased region" description="Pro residues" evidence="9">
    <location>
        <begin position="507"/>
        <end position="517"/>
    </location>
</feature>
<evidence type="ECO:0000256" key="2">
    <source>
        <dbReference type="ARBA" id="ARBA00022723"/>
    </source>
</evidence>
<feature type="compositionally biased region" description="Low complexity" evidence="9">
    <location>
        <begin position="436"/>
        <end position="453"/>
    </location>
</feature>
<protein>
    <recommendedName>
        <fullName evidence="11">C2H2-type domain-containing protein</fullName>
    </recommendedName>
</protein>
<feature type="region of interest" description="Disordered" evidence="9">
    <location>
        <begin position="262"/>
        <end position="309"/>
    </location>
</feature>
<feature type="compositionally biased region" description="Basic and acidic residues" evidence="9">
    <location>
        <begin position="123"/>
        <end position="140"/>
    </location>
</feature>
<feature type="region of interest" description="Disordered" evidence="9">
    <location>
        <begin position="593"/>
        <end position="650"/>
    </location>
</feature>
<dbReference type="PANTHER" id="PTHR46179:SF13">
    <property type="entry name" value="C2H2-TYPE DOMAIN-CONTAINING PROTEIN"/>
    <property type="match status" value="1"/>
</dbReference>
<dbReference type="EMBL" id="MU853768">
    <property type="protein sequence ID" value="KAK3943089.1"/>
    <property type="molecule type" value="Genomic_DNA"/>
</dbReference>
<evidence type="ECO:0000256" key="6">
    <source>
        <dbReference type="ARBA" id="ARBA00023163"/>
    </source>
</evidence>
<feature type="compositionally biased region" description="Polar residues" evidence="9">
    <location>
        <begin position="620"/>
        <end position="636"/>
    </location>
</feature>
<keyword evidence="10" id="KW-1133">Transmembrane helix</keyword>
<feature type="transmembrane region" description="Helical" evidence="10">
    <location>
        <begin position="28"/>
        <end position="52"/>
    </location>
</feature>
<keyword evidence="4" id="KW-0862">Zinc</keyword>
<keyword evidence="10" id="KW-0812">Transmembrane</keyword>
<evidence type="ECO:0000256" key="7">
    <source>
        <dbReference type="ARBA" id="ARBA00023242"/>
    </source>
</evidence>
<keyword evidence="2" id="KW-0479">Metal-binding</keyword>
<sequence>MGMATVLSARPRSILVARSSGSSLSPGAIAGAVIGSLIGATLIFLCFLPFILRARRERKRNRSRCDGAGQAEMGQSAGGPIFSQRSPFDDSSRKLSEHHLSQPPGAPNGQYPMNGFGPPGMGSEHHDSYRGAATHDEKLHKPPAHLPPGVSIEQGLPSPISPPLSPTSGHDSLPRGPAQDGQAVSEHGPTLPKSRYESMGTIGTRDMSWTDSYGSPSRELTVFTSQGITEEPQALDYQSTHSNSHHQHHFVHLPDSIRNFVQRHSPHHRRDSRRSSRGGTGGARSPSITTTTGDVPTQSESAPAPLEVDTEARGEAWYYYNDPTLNSEIQEILGQSSPTTIPATVPPPFPTTLSTAAAAVLATATAHARLSVIPPTQASGSAPLSPVSPLGPAFPSEDASALPMPLRPLVEEPDALSPDSDKTVTPKDVIKQPFTRRQSSSLGRLLPGGPLQRTDSLPAPTIVSDIPSPPLQLSAGPSGNPMDLMKPTNDTEKDWMLKQEIFKFENSPPPTSDPAPTVPRTVNEASPSIKPDPSPEPDRQSPPEIELNGEDVFDYDMVDIADSIPDNNNNNYYYNYNDFNQLEVPRRTPAFDYDTANNLDISDYSTPPPSTGPSTENTPDTRLTDPSYTTSPSPRSDITDGGHVEQQPGKPLKQLHVCTWPGCTRSFDQPHKLNHHERYHKRPHPCTHPGCVMRFGTKTHLDRHINDKHNKTRKFYCTQADCPYSRQGGKSFPRKDNWRRHMQNKHHITPDPEPGIEFVDEVMQGT</sequence>
<feature type="compositionally biased region" description="Basic and acidic residues" evidence="9">
    <location>
        <begin position="419"/>
        <end position="430"/>
    </location>
</feature>
<dbReference type="InterPro" id="IPR051061">
    <property type="entry name" value="Zinc_finger_trans_reg"/>
</dbReference>
<dbReference type="PROSITE" id="PS00028">
    <property type="entry name" value="ZINC_FINGER_C2H2_1"/>
    <property type="match status" value="2"/>
</dbReference>
<dbReference type="InterPro" id="IPR013087">
    <property type="entry name" value="Znf_C2H2_type"/>
</dbReference>
<proteinExistence type="predicted"/>